<dbReference type="Pfam" id="PF02518">
    <property type="entry name" value="HATPase_c"/>
    <property type="match status" value="1"/>
</dbReference>
<dbReference type="CDD" id="cd16922">
    <property type="entry name" value="HATPase_EvgS-ArcB-TorS-like"/>
    <property type="match status" value="1"/>
</dbReference>
<keyword evidence="8" id="KW-0902">Two-component regulatory system</keyword>
<dbReference type="Pfam" id="PF00072">
    <property type="entry name" value="Response_reg"/>
    <property type="match status" value="2"/>
</dbReference>
<dbReference type="SMART" id="SM00387">
    <property type="entry name" value="HATPase_c"/>
    <property type="match status" value="1"/>
</dbReference>
<dbReference type="eggNOG" id="COG0784">
    <property type="taxonomic scope" value="Bacteria"/>
</dbReference>
<dbReference type="InterPro" id="IPR004358">
    <property type="entry name" value="Sig_transdc_His_kin-like_C"/>
</dbReference>
<dbReference type="InterPro" id="IPR035965">
    <property type="entry name" value="PAS-like_dom_sf"/>
</dbReference>
<feature type="domain" description="PAS" evidence="15">
    <location>
        <begin position="443"/>
        <end position="513"/>
    </location>
</feature>
<dbReference type="InterPro" id="IPR000014">
    <property type="entry name" value="PAS"/>
</dbReference>
<dbReference type="SUPFAM" id="SSF53850">
    <property type="entry name" value="Periplasmic binding protein-like II"/>
    <property type="match status" value="1"/>
</dbReference>
<comment type="subunit">
    <text evidence="9">At low DSF concentrations, interacts with RpfF.</text>
</comment>
<evidence type="ECO:0000256" key="6">
    <source>
        <dbReference type="ARBA" id="ARBA00022777"/>
    </source>
</evidence>
<accession>Q027R6</accession>
<evidence type="ECO:0000256" key="8">
    <source>
        <dbReference type="ARBA" id="ARBA00023012"/>
    </source>
</evidence>
<evidence type="ECO:0000256" key="10">
    <source>
        <dbReference type="ARBA" id="ARBA00068150"/>
    </source>
</evidence>
<feature type="domain" description="PAC" evidence="16">
    <location>
        <begin position="517"/>
        <end position="569"/>
    </location>
</feature>
<dbReference type="SMART" id="SM00388">
    <property type="entry name" value="HisKA"/>
    <property type="match status" value="1"/>
</dbReference>
<dbReference type="SMART" id="SM00448">
    <property type="entry name" value="REC"/>
    <property type="match status" value="2"/>
</dbReference>
<dbReference type="InParanoid" id="Q027R6"/>
<evidence type="ECO:0000259" key="15">
    <source>
        <dbReference type="PROSITE" id="PS50112"/>
    </source>
</evidence>
<dbReference type="InterPro" id="IPR036890">
    <property type="entry name" value="HATPase_C_sf"/>
</dbReference>
<dbReference type="SUPFAM" id="SSF55785">
    <property type="entry name" value="PYP-like sensor domain (PAS domain)"/>
    <property type="match status" value="2"/>
</dbReference>
<dbReference type="CDD" id="cd17546">
    <property type="entry name" value="REC_hyHK_CKI1_RcsC-like"/>
    <property type="match status" value="1"/>
</dbReference>
<evidence type="ECO:0000256" key="2">
    <source>
        <dbReference type="ARBA" id="ARBA00012438"/>
    </source>
</evidence>
<dbReference type="SMART" id="SM00086">
    <property type="entry name" value="PAC"/>
    <property type="match status" value="1"/>
</dbReference>
<dbReference type="PANTHER" id="PTHR45339">
    <property type="entry name" value="HYBRID SIGNAL TRANSDUCTION HISTIDINE KINASE J"/>
    <property type="match status" value="1"/>
</dbReference>
<dbReference type="InterPro" id="IPR013656">
    <property type="entry name" value="PAS_4"/>
</dbReference>
<reference evidence="17" key="1">
    <citation type="submission" date="2006-10" db="EMBL/GenBank/DDBJ databases">
        <title>Complete sequence of Solibacter usitatus Ellin6076.</title>
        <authorList>
            <consortium name="US DOE Joint Genome Institute"/>
            <person name="Copeland A."/>
            <person name="Lucas S."/>
            <person name="Lapidus A."/>
            <person name="Barry K."/>
            <person name="Detter J.C."/>
            <person name="Glavina del Rio T."/>
            <person name="Hammon N."/>
            <person name="Israni S."/>
            <person name="Dalin E."/>
            <person name="Tice H."/>
            <person name="Pitluck S."/>
            <person name="Thompson L.S."/>
            <person name="Brettin T."/>
            <person name="Bruce D."/>
            <person name="Han C."/>
            <person name="Tapia R."/>
            <person name="Gilna P."/>
            <person name="Schmutz J."/>
            <person name="Larimer F."/>
            <person name="Land M."/>
            <person name="Hauser L."/>
            <person name="Kyrpides N."/>
            <person name="Mikhailova N."/>
            <person name="Janssen P.H."/>
            <person name="Kuske C.R."/>
            <person name="Richardson P."/>
        </authorList>
    </citation>
    <scope>NUCLEOTIDE SEQUENCE</scope>
    <source>
        <strain evidence="17">Ellin6076</strain>
    </source>
</reference>
<dbReference type="InterPro" id="IPR003661">
    <property type="entry name" value="HisK_dim/P_dom"/>
</dbReference>
<evidence type="ECO:0000256" key="1">
    <source>
        <dbReference type="ARBA" id="ARBA00000085"/>
    </source>
</evidence>
<keyword evidence="4" id="KW-0808">Transferase</keyword>
<gene>
    <name evidence="17" type="ordered locus">Acid_1751</name>
</gene>
<dbReference type="GO" id="GO:0000155">
    <property type="term" value="F:phosphorelay sensor kinase activity"/>
    <property type="evidence" value="ECO:0007669"/>
    <property type="project" value="InterPro"/>
</dbReference>
<dbReference type="Pfam" id="PF00512">
    <property type="entry name" value="HisKA"/>
    <property type="match status" value="1"/>
</dbReference>
<dbReference type="SMART" id="SM00062">
    <property type="entry name" value="PBPb"/>
    <property type="match status" value="1"/>
</dbReference>
<dbReference type="EMBL" id="CP000473">
    <property type="protein sequence ID" value="ABJ82741.1"/>
    <property type="molecule type" value="Genomic_DNA"/>
</dbReference>
<dbReference type="FunFam" id="3.30.565.10:FF:000010">
    <property type="entry name" value="Sensor histidine kinase RcsC"/>
    <property type="match status" value="1"/>
</dbReference>
<dbReference type="InterPro" id="IPR000700">
    <property type="entry name" value="PAS-assoc_C"/>
</dbReference>
<dbReference type="InterPro" id="IPR003594">
    <property type="entry name" value="HATPase_dom"/>
</dbReference>
<dbReference type="Pfam" id="PF00497">
    <property type="entry name" value="SBP_bac_3"/>
    <property type="match status" value="1"/>
</dbReference>
<dbReference type="SUPFAM" id="SSF52172">
    <property type="entry name" value="CheY-like"/>
    <property type="match status" value="2"/>
</dbReference>
<dbReference type="InterPro" id="IPR001638">
    <property type="entry name" value="Solute-binding_3/MltF_N"/>
</dbReference>
<dbReference type="SUPFAM" id="SSF55874">
    <property type="entry name" value="ATPase domain of HSP90 chaperone/DNA topoisomerase II/histidine kinase"/>
    <property type="match status" value="1"/>
</dbReference>
<feature type="transmembrane region" description="Helical" evidence="12">
    <location>
        <begin position="16"/>
        <end position="35"/>
    </location>
</feature>
<evidence type="ECO:0000256" key="7">
    <source>
        <dbReference type="ARBA" id="ARBA00022840"/>
    </source>
</evidence>
<keyword evidence="12" id="KW-1133">Transmembrane helix</keyword>
<dbReference type="PRINTS" id="PR00344">
    <property type="entry name" value="BCTRLSENSOR"/>
</dbReference>
<feature type="transmembrane region" description="Helical" evidence="12">
    <location>
        <begin position="278"/>
        <end position="299"/>
    </location>
</feature>
<feature type="domain" description="Histidine kinase" evidence="13">
    <location>
        <begin position="601"/>
        <end position="819"/>
    </location>
</feature>
<dbReference type="GO" id="GO:0006355">
    <property type="term" value="P:regulation of DNA-templated transcription"/>
    <property type="evidence" value="ECO:0007669"/>
    <property type="project" value="InterPro"/>
</dbReference>
<dbReference type="eggNOG" id="COG0834">
    <property type="taxonomic scope" value="Bacteria"/>
</dbReference>
<dbReference type="InterPro" id="IPR005467">
    <property type="entry name" value="His_kinase_dom"/>
</dbReference>
<dbReference type="GO" id="GO:0005524">
    <property type="term" value="F:ATP binding"/>
    <property type="evidence" value="ECO:0007669"/>
    <property type="project" value="UniProtKB-KW"/>
</dbReference>
<dbReference type="PROSITE" id="PS50110">
    <property type="entry name" value="RESPONSE_REGULATORY"/>
    <property type="match status" value="2"/>
</dbReference>
<keyword evidence="5" id="KW-0547">Nucleotide-binding</keyword>
<feature type="domain" description="PAS" evidence="15">
    <location>
        <begin position="319"/>
        <end position="364"/>
    </location>
</feature>
<organism evidence="17">
    <name type="scientific">Solibacter usitatus (strain Ellin6076)</name>
    <dbReference type="NCBI Taxonomy" id="234267"/>
    <lineage>
        <taxon>Bacteria</taxon>
        <taxon>Pseudomonadati</taxon>
        <taxon>Acidobacteriota</taxon>
        <taxon>Terriglobia</taxon>
        <taxon>Bryobacterales</taxon>
        <taxon>Solibacteraceae</taxon>
        <taxon>Candidatus Solibacter</taxon>
    </lineage>
</organism>
<protein>
    <recommendedName>
        <fullName evidence="10">Sensory/regulatory protein RpfC</fullName>
        <ecNumber evidence="2">2.7.13.3</ecNumber>
    </recommendedName>
</protein>
<dbReference type="KEGG" id="sus:Acid_1751"/>
<evidence type="ECO:0000256" key="4">
    <source>
        <dbReference type="ARBA" id="ARBA00022679"/>
    </source>
</evidence>
<evidence type="ECO:0000256" key="3">
    <source>
        <dbReference type="ARBA" id="ARBA00022553"/>
    </source>
</evidence>
<dbReference type="Gene3D" id="3.30.450.20">
    <property type="entry name" value="PAS domain"/>
    <property type="match status" value="2"/>
</dbReference>
<sequence length="1092" mass="119748">MNTWLNTVIAEFARHPWRYALLVACVAAGICVASLNKPSTAMLLRVGYSDFFPYVARDELGRPIGLAVELVQEAAARSGVELRWIAIDDAEQALRTGQIDLYPILTATAERKRDLYPSIPWWEVTNSLLSLRDHPLKNPAAAAGRRIAIRNRSTSDVLAAVVLPGAAVVRMPTGRVSIGALCAGSVDGVLLDARLIYEAMLDRPEGCADRKFMVVPLPQTSLPLATFARSPYPRAVRRLYAAIEQATLDGTMTAIANRWFAIPQQRYVQQRLAGRQRYLLGLLFAACVLLLTAFTWWHYRRTLRIRRTAENAWTRAVEAERRFETFMAHTPAISFIKDAAGRMIYVNHAFVRFHGFSAAQSIGRLDTELFGESVAGIRERDAEVLQTGRPVQYLLPLPGTDGALYYWLVLKFLLRGEAGETRIGVVAIDISDQQRAAELIARSEERYRMLFEEAPVAIHEIDRDGLVTRINRAGRMLCGYSESEIIGRHASEFVAPHYREESRAAVHAKMKGTRPLAPFERHYQRKDGRLLRVEVHETAIFDHGGEIQGLRSCLIDLTERYEAQERLDAFALQLQQNNSALALALESARQATRLKSQFLANMSHEIRTPMNGVLGMTELLVQSGLTEEQRSLALSVTQSGEHLLAIINDILDFSKIESGKLELEATPFDPTATIEAVIELMAPTAHIKNLELTYWIAAEMPARVRGDAARLRQVLLNLLGNALKFTAEGEIAIQATFDAAADRLRVSVADTGIGIPEAAIPHLFAAFTQADNSTTRRFGGTGLGLTIAKSIVELMDGEIGIESRYGHGSTFWFTASLPAVAQAAAPPAPLPPAAILIVDDNASSRAILERHIALWGLRAETAVDGAHALALLRSHPFDAALIDTQIPGTDVVALLHEIAAESALRSTSIIRLSSIGILPDLGVASSIHKPVKPEVLYECLSRILQPVATLASAARVPAASSPLHAARGRVLIAEDNAVNQRVARLQVAHCGFDSDVVSNGQEALDALSHMNYALVLMDCQMPGMDGYAATRELRRRENGARHLPVIALTANAFATDREACLEAGMDDHLSKPVSLRSLAAILDRWSIAARES</sequence>
<evidence type="ECO:0000256" key="5">
    <source>
        <dbReference type="ARBA" id="ARBA00022741"/>
    </source>
</evidence>
<dbReference type="CDD" id="cd00156">
    <property type="entry name" value="REC"/>
    <property type="match status" value="1"/>
</dbReference>
<evidence type="ECO:0000256" key="12">
    <source>
        <dbReference type="SAM" id="Phobius"/>
    </source>
</evidence>
<evidence type="ECO:0000256" key="11">
    <source>
        <dbReference type="PROSITE-ProRule" id="PRU00169"/>
    </source>
</evidence>
<dbReference type="InterPro" id="IPR011006">
    <property type="entry name" value="CheY-like_superfamily"/>
</dbReference>
<feature type="modified residue" description="4-aspartylphosphate" evidence="11">
    <location>
        <position position="1018"/>
    </location>
</feature>
<dbReference type="STRING" id="234267.Acid_1751"/>
<dbReference type="Gene3D" id="3.40.190.10">
    <property type="entry name" value="Periplasmic binding protein-like II"/>
    <property type="match status" value="2"/>
</dbReference>
<dbReference type="AlphaFoldDB" id="Q027R6"/>
<dbReference type="Gene3D" id="3.40.50.2300">
    <property type="match status" value="2"/>
</dbReference>
<dbReference type="Pfam" id="PF08448">
    <property type="entry name" value="PAS_4"/>
    <property type="match status" value="1"/>
</dbReference>
<proteinExistence type="predicted"/>
<name>Q027R6_SOLUE</name>
<feature type="domain" description="Response regulatory" evidence="14">
    <location>
        <begin position="834"/>
        <end position="944"/>
    </location>
</feature>
<feature type="domain" description="Response regulatory" evidence="14">
    <location>
        <begin position="969"/>
        <end position="1086"/>
    </location>
</feature>
<dbReference type="InterPro" id="IPR001789">
    <property type="entry name" value="Sig_transdc_resp-reg_receiver"/>
</dbReference>
<evidence type="ECO:0000313" key="17">
    <source>
        <dbReference type="EMBL" id="ABJ82741.1"/>
    </source>
</evidence>
<comment type="catalytic activity">
    <reaction evidence="1">
        <text>ATP + protein L-histidine = ADP + protein N-phospho-L-histidine.</text>
        <dbReference type="EC" id="2.7.13.3"/>
    </reaction>
</comment>
<dbReference type="Gene3D" id="3.30.565.10">
    <property type="entry name" value="Histidine kinase-like ATPase, C-terminal domain"/>
    <property type="match status" value="1"/>
</dbReference>
<dbReference type="InterPro" id="IPR036097">
    <property type="entry name" value="HisK_dim/P_sf"/>
</dbReference>
<dbReference type="FunFam" id="1.10.287.130:FF:000002">
    <property type="entry name" value="Two-component osmosensing histidine kinase"/>
    <property type="match status" value="1"/>
</dbReference>
<dbReference type="PANTHER" id="PTHR45339:SF1">
    <property type="entry name" value="HYBRID SIGNAL TRANSDUCTION HISTIDINE KINASE J"/>
    <property type="match status" value="1"/>
</dbReference>
<evidence type="ECO:0000256" key="9">
    <source>
        <dbReference type="ARBA" id="ARBA00064003"/>
    </source>
</evidence>
<keyword evidence="3 11" id="KW-0597">Phosphoprotein</keyword>
<evidence type="ECO:0000259" key="16">
    <source>
        <dbReference type="PROSITE" id="PS50113"/>
    </source>
</evidence>
<dbReference type="EC" id="2.7.13.3" evidence="2"/>
<keyword evidence="12" id="KW-0812">Transmembrane</keyword>
<dbReference type="InterPro" id="IPR001610">
    <property type="entry name" value="PAC"/>
</dbReference>
<dbReference type="SMART" id="SM00091">
    <property type="entry name" value="PAS"/>
    <property type="match status" value="2"/>
</dbReference>
<dbReference type="SUPFAM" id="SSF47384">
    <property type="entry name" value="Homodimeric domain of signal transducing histidine kinase"/>
    <property type="match status" value="1"/>
</dbReference>
<keyword evidence="7" id="KW-0067">ATP-binding</keyword>
<dbReference type="eggNOG" id="COG2205">
    <property type="taxonomic scope" value="Bacteria"/>
</dbReference>
<feature type="modified residue" description="4-aspartylphosphate" evidence="11">
    <location>
        <position position="883"/>
    </location>
</feature>
<dbReference type="CDD" id="cd00130">
    <property type="entry name" value="PAS"/>
    <property type="match status" value="2"/>
</dbReference>
<dbReference type="Pfam" id="PF00989">
    <property type="entry name" value="PAS"/>
    <property type="match status" value="1"/>
</dbReference>
<dbReference type="InterPro" id="IPR013767">
    <property type="entry name" value="PAS_fold"/>
</dbReference>
<dbReference type="NCBIfam" id="TIGR00229">
    <property type="entry name" value="sensory_box"/>
    <property type="match status" value="2"/>
</dbReference>
<dbReference type="HOGENOM" id="CLU_284390_0_0_0"/>
<keyword evidence="6 17" id="KW-0418">Kinase</keyword>
<dbReference type="PROSITE" id="PS50112">
    <property type="entry name" value="PAS"/>
    <property type="match status" value="2"/>
</dbReference>
<evidence type="ECO:0000259" key="13">
    <source>
        <dbReference type="PROSITE" id="PS50109"/>
    </source>
</evidence>
<dbReference type="CDD" id="cd00082">
    <property type="entry name" value="HisKA"/>
    <property type="match status" value="1"/>
</dbReference>
<dbReference type="Gene3D" id="1.10.287.130">
    <property type="match status" value="1"/>
</dbReference>
<evidence type="ECO:0000259" key="14">
    <source>
        <dbReference type="PROSITE" id="PS50110"/>
    </source>
</evidence>
<dbReference type="PROSITE" id="PS50113">
    <property type="entry name" value="PAC"/>
    <property type="match status" value="1"/>
</dbReference>
<keyword evidence="12" id="KW-0472">Membrane</keyword>
<dbReference type="FunCoup" id="Q027R6">
    <property type="interactions" value="231"/>
</dbReference>
<dbReference type="PROSITE" id="PS50109">
    <property type="entry name" value="HIS_KIN"/>
    <property type="match status" value="1"/>
</dbReference>